<evidence type="ECO:0000256" key="9">
    <source>
        <dbReference type="ARBA" id="ARBA00023212"/>
    </source>
</evidence>
<keyword evidence="14" id="KW-1185">Reference proteome</keyword>
<comment type="similarity">
    <text evidence="2">Belongs to the dynein intermediate chain family.</text>
</comment>
<evidence type="ECO:0000256" key="10">
    <source>
        <dbReference type="ARBA" id="ARBA00023273"/>
    </source>
</evidence>
<dbReference type="GO" id="GO:0045503">
    <property type="term" value="F:dynein light chain binding"/>
    <property type="evidence" value="ECO:0007669"/>
    <property type="project" value="TreeGrafter"/>
</dbReference>
<accession>A0A2C6LDI4</accession>
<dbReference type="GeneID" id="94424346"/>
<reference evidence="13 14" key="1">
    <citation type="journal article" date="2017" name="Int. J. Parasitol.">
        <title>The genome of the protozoan parasite Cystoisospora suis and a reverse vaccinology approach to identify vaccine candidates.</title>
        <authorList>
            <person name="Palmieri N."/>
            <person name="Shrestha A."/>
            <person name="Ruttkowski B."/>
            <person name="Beck T."/>
            <person name="Vogl C."/>
            <person name="Tomley F."/>
            <person name="Blake D.P."/>
            <person name="Joachim A."/>
        </authorList>
    </citation>
    <scope>NUCLEOTIDE SEQUENCE [LARGE SCALE GENOMIC DNA]</scope>
    <source>
        <strain evidence="13 14">Wien I</strain>
    </source>
</reference>
<evidence type="ECO:0000256" key="1">
    <source>
        <dbReference type="ARBA" id="ARBA00004430"/>
    </source>
</evidence>
<dbReference type="PANTHER" id="PTHR12442">
    <property type="entry name" value="DYNEIN INTERMEDIATE CHAIN"/>
    <property type="match status" value="1"/>
</dbReference>
<comment type="subcellular location">
    <subcellularLocation>
        <location evidence="1">Cytoplasm</location>
        <location evidence="1">Cytoskeleton</location>
        <location evidence="1">Cilium axoneme</location>
    </subcellularLocation>
</comment>
<evidence type="ECO:0000256" key="6">
    <source>
        <dbReference type="ARBA" id="ARBA00022737"/>
    </source>
</evidence>
<proteinExistence type="inferred from homology"/>
<keyword evidence="10" id="KW-0966">Cell projection</keyword>
<feature type="compositionally biased region" description="Basic and acidic residues" evidence="12">
    <location>
        <begin position="242"/>
        <end position="254"/>
    </location>
</feature>
<dbReference type="GO" id="GO:0036158">
    <property type="term" value="P:outer dynein arm assembly"/>
    <property type="evidence" value="ECO:0007669"/>
    <property type="project" value="TreeGrafter"/>
</dbReference>
<keyword evidence="3" id="KW-0963">Cytoplasm</keyword>
<keyword evidence="5" id="KW-0493">Microtubule</keyword>
<gene>
    <name evidence="13" type="ORF">CSUI_000928</name>
</gene>
<dbReference type="Gene3D" id="2.130.10.10">
    <property type="entry name" value="YVTN repeat-like/Quinoprotein amine dehydrogenase"/>
    <property type="match status" value="2"/>
</dbReference>
<dbReference type="OrthoDB" id="24670at2759"/>
<dbReference type="InterPro" id="IPR001680">
    <property type="entry name" value="WD40_rpt"/>
</dbReference>
<dbReference type="EMBL" id="MIGC01000366">
    <property type="protein sequence ID" value="PHJ25218.1"/>
    <property type="molecule type" value="Genomic_DNA"/>
</dbReference>
<evidence type="ECO:0000256" key="7">
    <source>
        <dbReference type="ARBA" id="ARBA00023017"/>
    </source>
</evidence>
<dbReference type="AlphaFoldDB" id="A0A2C6LDI4"/>
<dbReference type="InterPro" id="IPR036322">
    <property type="entry name" value="WD40_repeat_dom_sf"/>
</dbReference>
<dbReference type="PROSITE" id="PS50082">
    <property type="entry name" value="WD_REPEATS_2"/>
    <property type="match status" value="1"/>
</dbReference>
<evidence type="ECO:0000256" key="11">
    <source>
        <dbReference type="PROSITE-ProRule" id="PRU00221"/>
    </source>
</evidence>
<sequence>MWGNNVPPNQGKKRTSLTQVPMGIRRGHRMSLAPLHRDEESLQGEDVNPMVQTCSSAVLRVKPKDQLQLSPEELKKRMPPRILYPQNPRAPKNLALYSFKEKLFKRDEQIEQTAFHLVVDGALLHVESQEAMDQEEFWRQREEEAARKRSIESVDISIEDDVQQNNGDEGRVLRNQFNYGDRASQTATQTIRERGAATRPPPTVPFSGTVNRWMIYDAYVEELNAQSRSEQEKAAGQPEEEEKGHQPSQRKDADCLSSMKWAVKLTERVVNHNTEIETYHKFKYHKEPASGDNSTTVVLPLWQFQFSKVKKKDVTGLKWNPRYPDLFAAGYGSYEFQKHGPGFVCCYSLKNTVYPEYFWRTEAAVCSLDWHPHNPSLLAVGLYDGTVMVFDVQSKNRKPTHWSTVRVNKHTDPVWDVRWDNDNSSSTLRFYSVSGDGRVTSWSLMKNKLESEEVTLLKLDNSQMSTGKDTADATALIGVAAGTCFDFNPSQPHIFLVGTVEGRIFKCSKNYSGQYLQTYEGHDMSVTGLEWNPFHPRIFISSSSDWTVKIWDHSTSVPVLSFDFEVPVADVRWAPYSSTVFAAATADGTVHIYDLEVNRRARLGSYKVTGDLCLTRLSFNPTNTILIAAEEGGKITTLKLSSTLNKPVEPEDGKTEAQLRTEKLNSVLAMVSDLFQSPLPSDGNANLPAALQAVCDADHNMASSPQASS</sequence>
<feature type="repeat" description="WD" evidence="11">
    <location>
        <begin position="519"/>
        <end position="561"/>
    </location>
</feature>
<evidence type="ECO:0000313" key="14">
    <source>
        <dbReference type="Proteomes" id="UP000221165"/>
    </source>
</evidence>
<evidence type="ECO:0000256" key="2">
    <source>
        <dbReference type="ARBA" id="ARBA00011059"/>
    </source>
</evidence>
<dbReference type="VEuPathDB" id="ToxoDB:CSUI_000928"/>
<evidence type="ECO:0000256" key="3">
    <source>
        <dbReference type="ARBA" id="ARBA00022490"/>
    </source>
</evidence>
<dbReference type="GO" id="GO:0005874">
    <property type="term" value="C:microtubule"/>
    <property type="evidence" value="ECO:0007669"/>
    <property type="project" value="UniProtKB-KW"/>
</dbReference>
<evidence type="ECO:0000313" key="13">
    <source>
        <dbReference type="EMBL" id="PHJ25218.1"/>
    </source>
</evidence>
<keyword evidence="4 11" id="KW-0853">WD repeat</keyword>
<dbReference type="InterPro" id="IPR050687">
    <property type="entry name" value="Dynein_IC"/>
</dbReference>
<keyword evidence="8" id="KW-0505">Motor protein</keyword>
<evidence type="ECO:0000256" key="8">
    <source>
        <dbReference type="ARBA" id="ARBA00023175"/>
    </source>
</evidence>
<evidence type="ECO:0000256" key="5">
    <source>
        <dbReference type="ARBA" id="ARBA00022701"/>
    </source>
</evidence>
<dbReference type="InterPro" id="IPR015943">
    <property type="entry name" value="WD40/YVTN_repeat-like_dom_sf"/>
</dbReference>
<keyword evidence="7" id="KW-0243">Dynein</keyword>
<keyword evidence="6" id="KW-0677">Repeat</keyword>
<name>A0A2C6LDI4_9APIC</name>
<dbReference type="SUPFAM" id="SSF50978">
    <property type="entry name" value="WD40 repeat-like"/>
    <property type="match status" value="1"/>
</dbReference>
<feature type="compositionally biased region" description="Polar residues" evidence="12">
    <location>
        <begin position="175"/>
        <end position="190"/>
    </location>
</feature>
<evidence type="ECO:0000256" key="12">
    <source>
        <dbReference type="SAM" id="MobiDB-lite"/>
    </source>
</evidence>
<comment type="caution">
    <text evidence="13">The sequence shown here is derived from an EMBL/GenBank/DDBJ whole genome shotgun (WGS) entry which is preliminary data.</text>
</comment>
<keyword evidence="9" id="KW-0206">Cytoskeleton</keyword>
<dbReference type="Proteomes" id="UP000221165">
    <property type="component" value="Unassembled WGS sequence"/>
</dbReference>
<protein>
    <submittedName>
        <fullName evidence="13">Wd g-beta repeat-containing protein</fullName>
    </submittedName>
</protein>
<dbReference type="SMART" id="SM00320">
    <property type="entry name" value="WD40"/>
    <property type="match status" value="4"/>
</dbReference>
<dbReference type="GO" id="GO:0003341">
    <property type="term" value="P:cilium movement"/>
    <property type="evidence" value="ECO:0007669"/>
    <property type="project" value="TreeGrafter"/>
</dbReference>
<feature type="region of interest" description="Disordered" evidence="12">
    <location>
        <begin position="226"/>
        <end position="254"/>
    </location>
</feature>
<dbReference type="Pfam" id="PF00400">
    <property type="entry name" value="WD40"/>
    <property type="match status" value="3"/>
</dbReference>
<feature type="region of interest" description="Disordered" evidence="12">
    <location>
        <begin position="162"/>
        <end position="207"/>
    </location>
</feature>
<evidence type="ECO:0000256" key="4">
    <source>
        <dbReference type="ARBA" id="ARBA00022574"/>
    </source>
</evidence>
<feature type="region of interest" description="Disordered" evidence="12">
    <location>
        <begin position="1"/>
        <end position="25"/>
    </location>
</feature>
<dbReference type="GO" id="GO:0036157">
    <property type="term" value="C:outer dynein arm"/>
    <property type="evidence" value="ECO:0007669"/>
    <property type="project" value="TreeGrafter"/>
</dbReference>
<dbReference type="RefSeq" id="XP_067926890.1">
    <property type="nucleotide sequence ID" value="XM_068061135.1"/>
</dbReference>
<organism evidence="13 14">
    <name type="scientific">Cystoisospora suis</name>
    <dbReference type="NCBI Taxonomy" id="483139"/>
    <lineage>
        <taxon>Eukaryota</taxon>
        <taxon>Sar</taxon>
        <taxon>Alveolata</taxon>
        <taxon>Apicomplexa</taxon>
        <taxon>Conoidasida</taxon>
        <taxon>Coccidia</taxon>
        <taxon>Eucoccidiorida</taxon>
        <taxon>Eimeriorina</taxon>
        <taxon>Sarcocystidae</taxon>
        <taxon>Cystoisospora</taxon>
    </lineage>
</organism>
<dbReference type="GO" id="GO:0045504">
    <property type="term" value="F:dynein heavy chain binding"/>
    <property type="evidence" value="ECO:0007669"/>
    <property type="project" value="TreeGrafter"/>
</dbReference>
<dbReference type="PANTHER" id="PTHR12442:SF11">
    <property type="entry name" value="DYNEIN AXONEMAL INTERMEDIATE CHAIN 1"/>
    <property type="match status" value="1"/>
</dbReference>
<dbReference type="PROSITE" id="PS50294">
    <property type="entry name" value="WD_REPEATS_REGION"/>
    <property type="match status" value="1"/>
</dbReference>